<reference evidence="11" key="1">
    <citation type="submission" date="2025-08" db="UniProtKB">
        <authorList>
            <consortium name="RefSeq"/>
        </authorList>
    </citation>
    <scope>IDENTIFICATION</scope>
    <source>
        <tissue evidence="11">Muscle</tissue>
    </source>
</reference>
<dbReference type="InterPro" id="IPR050080">
    <property type="entry name" value="RNase_PH"/>
</dbReference>
<dbReference type="SUPFAM" id="SSF55666">
    <property type="entry name" value="Ribonuclease PH domain 2-like"/>
    <property type="match status" value="1"/>
</dbReference>
<gene>
    <name evidence="11" type="primary">LOC106471803</name>
</gene>
<evidence type="ECO:0000256" key="6">
    <source>
        <dbReference type="ARBA" id="ARBA00022835"/>
    </source>
</evidence>
<dbReference type="InterPro" id="IPR001247">
    <property type="entry name" value="ExoRNase_PH_dom1"/>
</dbReference>
<keyword evidence="4" id="KW-0963">Cytoplasm</keyword>
<name>A0ABM1BSM3_LIMPO</name>
<keyword evidence="5" id="KW-0698">rRNA processing</keyword>
<dbReference type="PANTHER" id="PTHR11953:SF2">
    <property type="entry name" value="EXOSOME COMPLEX COMPONENT MTR3"/>
    <property type="match status" value="1"/>
</dbReference>
<feature type="domain" description="Exoribonuclease phosphorolytic" evidence="9">
    <location>
        <begin position="44"/>
        <end position="170"/>
    </location>
</feature>
<accession>A0ABM1BSM3</accession>
<organism evidence="10 11">
    <name type="scientific">Limulus polyphemus</name>
    <name type="common">Atlantic horseshoe crab</name>
    <dbReference type="NCBI Taxonomy" id="6850"/>
    <lineage>
        <taxon>Eukaryota</taxon>
        <taxon>Metazoa</taxon>
        <taxon>Ecdysozoa</taxon>
        <taxon>Arthropoda</taxon>
        <taxon>Chelicerata</taxon>
        <taxon>Merostomata</taxon>
        <taxon>Xiphosura</taxon>
        <taxon>Limulidae</taxon>
        <taxon>Limulus</taxon>
    </lineage>
</organism>
<dbReference type="GeneID" id="106471803"/>
<keyword evidence="10" id="KW-1185">Reference proteome</keyword>
<dbReference type="InterPro" id="IPR027408">
    <property type="entry name" value="PNPase/RNase_PH_dom_sf"/>
</dbReference>
<evidence type="ECO:0000256" key="7">
    <source>
        <dbReference type="ARBA" id="ARBA00022884"/>
    </source>
</evidence>
<keyword evidence="6" id="KW-0271">Exosome</keyword>
<evidence type="ECO:0000256" key="3">
    <source>
        <dbReference type="ARBA" id="ARBA00006678"/>
    </source>
</evidence>
<sequence>MPLDGKRICGPEGTKSPLLFIPKKQTNLLDDNRKRTDGRHAEDLRPLFLRLGINSQARGSAYIEMNRTKVVATVYGPREIQRRREFDMKGQLLCEFKFAPFSCKVRRQYQPDNEEKALSSVLRETLEPVVCLHKFPKSRVDIFVLVLENDGSALAAAITCAGAALVDAGIDMYDVVIGCGLRQDEATTLVDPVYEEEYRPEDNHQSGEHGNMVLGFMPLLQQVAALQCDGELQPKTVSAALGMLMESCYGIYSIVQECLTESLKNKLKKREKDVTKVIS</sequence>
<dbReference type="Proteomes" id="UP000694941">
    <property type="component" value="Unplaced"/>
</dbReference>
<keyword evidence="7" id="KW-0694">RNA-binding</keyword>
<dbReference type="PANTHER" id="PTHR11953">
    <property type="entry name" value="EXOSOME COMPLEX COMPONENT"/>
    <property type="match status" value="1"/>
</dbReference>
<evidence type="ECO:0000313" key="10">
    <source>
        <dbReference type="Proteomes" id="UP000694941"/>
    </source>
</evidence>
<dbReference type="SUPFAM" id="SSF54211">
    <property type="entry name" value="Ribosomal protein S5 domain 2-like"/>
    <property type="match status" value="1"/>
</dbReference>
<evidence type="ECO:0000313" key="11">
    <source>
        <dbReference type="RefSeq" id="XP_013787879.1"/>
    </source>
</evidence>
<dbReference type="Pfam" id="PF01138">
    <property type="entry name" value="RNase_PH"/>
    <property type="match status" value="1"/>
</dbReference>
<comment type="similarity">
    <text evidence="3">Belongs to the RNase PH family.</text>
</comment>
<evidence type="ECO:0000256" key="1">
    <source>
        <dbReference type="ARBA" id="ARBA00004123"/>
    </source>
</evidence>
<comment type="subcellular location">
    <subcellularLocation>
        <location evidence="2">Cytoplasm</location>
    </subcellularLocation>
    <subcellularLocation>
        <location evidence="1">Nucleus</location>
    </subcellularLocation>
</comment>
<evidence type="ECO:0000256" key="8">
    <source>
        <dbReference type="ARBA" id="ARBA00023242"/>
    </source>
</evidence>
<dbReference type="InterPro" id="IPR020568">
    <property type="entry name" value="Ribosomal_Su5_D2-typ_SF"/>
</dbReference>
<dbReference type="InterPro" id="IPR036345">
    <property type="entry name" value="ExoRNase_PH_dom2_sf"/>
</dbReference>
<evidence type="ECO:0000256" key="4">
    <source>
        <dbReference type="ARBA" id="ARBA00022490"/>
    </source>
</evidence>
<dbReference type="Gene3D" id="3.30.230.70">
    <property type="entry name" value="GHMP Kinase, N-terminal domain"/>
    <property type="match status" value="1"/>
</dbReference>
<dbReference type="CDD" id="cd11371">
    <property type="entry name" value="RNase_PH_MTR3"/>
    <property type="match status" value="1"/>
</dbReference>
<proteinExistence type="inferred from homology"/>
<dbReference type="RefSeq" id="XP_013787879.1">
    <property type="nucleotide sequence ID" value="XM_013932425.2"/>
</dbReference>
<evidence type="ECO:0000256" key="2">
    <source>
        <dbReference type="ARBA" id="ARBA00004496"/>
    </source>
</evidence>
<keyword evidence="8" id="KW-0539">Nucleus</keyword>
<protein>
    <submittedName>
        <fullName evidence="11">Exosome complex component MTR3-like</fullName>
    </submittedName>
</protein>
<evidence type="ECO:0000256" key="5">
    <source>
        <dbReference type="ARBA" id="ARBA00022552"/>
    </source>
</evidence>
<evidence type="ECO:0000259" key="9">
    <source>
        <dbReference type="Pfam" id="PF01138"/>
    </source>
</evidence>